<feature type="transmembrane region" description="Helical" evidence="1">
    <location>
        <begin position="49"/>
        <end position="78"/>
    </location>
</feature>
<dbReference type="EMBL" id="MFGM01000036">
    <property type="protein sequence ID" value="OGF36341.1"/>
    <property type="molecule type" value="Genomic_DNA"/>
</dbReference>
<gene>
    <name evidence="2" type="ORF">A2482_05110</name>
</gene>
<evidence type="ECO:0000313" key="2">
    <source>
        <dbReference type="EMBL" id="OGF36341.1"/>
    </source>
</evidence>
<keyword evidence="1" id="KW-0472">Membrane</keyword>
<comment type="caution">
    <text evidence="2">The sequence shown here is derived from an EMBL/GenBank/DDBJ whole genome shotgun (WGS) entry which is preliminary data.</text>
</comment>
<dbReference type="AlphaFoldDB" id="A0A1F5TD09"/>
<dbReference type="Proteomes" id="UP000178656">
    <property type="component" value="Unassembled WGS sequence"/>
</dbReference>
<name>A0A1F5TD09_9BACT</name>
<keyword evidence="1" id="KW-1133">Transmembrane helix</keyword>
<evidence type="ECO:0008006" key="4">
    <source>
        <dbReference type="Google" id="ProtNLM"/>
    </source>
</evidence>
<accession>A0A1F5TD09</accession>
<sequence>MFARIFIGLILCALGFGITKKPQTALDFIGPIAFAEKAFSGGSFTFYKLFGIVLILVGFLVMTNLHVSFFGGMFNFFFGR</sequence>
<organism evidence="2 3">
    <name type="scientific">Candidatus Falkowbacteria bacterium RIFOXYC2_FULL_48_21</name>
    <dbReference type="NCBI Taxonomy" id="1798005"/>
    <lineage>
        <taxon>Bacteria</taxon>
        <taxon>Candidatus Falkowiibacteriota</taxon>
    </lineage>
</organism>
<keyword evidence="1" id="KW-0812">Transmembrane</keyword>
<evidence type="ECO:0000313" key="3">
    <source>
        <dbReference type="Proteomes" id="UP000178656"/>
    </source>
</evidence>
<proteinExistence type="predicted"/>
<reference evidence="2 3" key="1">
    <citation type="journal article" date="2016" name="Nat. Commun.">
        <title>Thousands of microbial genomes shed light on interconnected biogeochemical processes in an aquifer system.</title>
        <authorList>
            <person name="Anantharaman K."/>
            <person name="Brown C.T."/>
            <person name="Hug L.A."/>
            <person name="Sharon I."/>
            <person name="Castelle C.J."/>
            <person name="Probst A.J."/>
            <person name="Thomas B.C."/>
            <person name="Singh A."/>
            <person name="Wilkins M.J."/>
            <person name="Karaoz U."/>
            <person name="Brodie E.L."/>
            <person name="Williams K.H."/>
            <person name="Hubbard S.S."/>
            <person name="Banfield J.F."/>
        </authorList>
    </citation>
    <scope>NUCLEOTIDE SEQUENCE [LARGE SCALE GENOMIC DNA]</scope>
</reference>
<evidence type="ECO:0000256" key="1">
    <source>
        <dbReference type="SAM" id="Phobius"/>
    </source>
</evidence>
<protein>
    <recommendedName>
        <fullName evidence="4">DoxX family protein</fullName>
    </recommendedName>
</protein>